<keyword evidence="2" id="KW-0349">Heme</keyword>
<sequence>MVYYGRQYYRLSHIPGPFLARFSNIPRFLWVYQRDAHNVHIAQHRQYAKIGSKWAALVRYGPNAVSVGSAAAVETIYRMRGDPLLKSDFYSVIPPMRKGTILPTIFATQDEMQHRMLKRPIAAVYSMSNLVSFEPLVDRTIDVFRQELDRRFVLQGNFDVVGEITFSKRLGFLEEGRDVEGIMASIWQWFEYVAIKPMSRALRAWTSSNIIAGSDTTAIFLRTMFHQLLAHPESMSRLQEELDSAAARGALSETTTWKESQALSYLSACFKEAGRVHPPFGLHLERVVPAGGLDVCGAALPAGTIVGMNAWVVHRDPDIFGPDADAWRPERWLEGDEARIKRMDAALSTCSLSPPTHAP</sequence>
<dbReference type="Pfam" id="PF00067">
    <property type="entry name" value="p450"/>
    <property type="match status" value="1"/>
</dbReference>
<comment type="caution">
    <text evidence="6">The sequence shown here is derived from an EMBL/GenBank/DDBJ whole genome shotgun (WGS) entry which is preliminary data.</text>
</comment>
<dbReference type="PANTHER" id="PTHR24305">
    <property type="entry name" value="CYTOCHROME P450"/>
    <property type="match status" value="1"/>
</dbReference>
<evidence type="ECO:0000256" key="3">
    <source>
        <dbReference type="ARBA" id="ARBA00022723"/>
    </source>
</evidence>
<gene>
    <name evidence="6" type="ORF">SLS63_008715</name>
</gene>
<protein>
    <recommendedName>
        <fullName evidence="8">Cytochrome P450</fullName>
    </recommendedName>
</protein>
<keyword evidence="3" id="KW-0479">Metal-binding</keyword>
<keyword evidence="5" id="KW-0408">Iron</keyword>
<evidence type="ECO:0000256" key="1">
    <source>
        <dbReference type="ARBA" id="ARBA00001971"/>
    </source>
</evidence>
<evidence type="ECO:0000313" key="6">
    <source>
        <dbReference type="EMBL" id="KAK7724327.1"/>
    </source>
</evidence>
<evidence type="ECO:0000256" key="5">
    <source>
        <dbReference type="ARBA" id="ARBA00023004"/>
    </source>
</evidence>
<reference evidence="6 7" key="1">
    <citation type="submission" date="2024-02" db="EMBL/GenBank/DDBJ databases">
        <title>De novo assembly and annotation of 12 fungi associated with fruit tree decline syndrome in Ontario, Canada.</title>
        <authorList>
            <person name="Sulman M."/>
            <person name="Ellouze W."/>
            <person name="Ilyukhin E."/>
        </authorList>
    </citation>
    <scope>NUCLEOTIDE SEQUENCE [LARGE SCALE GENOMIC DNA]</scope>
    <source>
        <strain evidence="6 7">M169</strain>
    </source>
</reference>
<dbReference type="Proteomes" id="UP001430848">
    <property type="component" value="Unassembled WGS sequence"/>
</dbReference>
<comment type="cofactor">
    <cofactor evidence="1">
        <name>heme</name>
        <dbReference type="ChEBI" id="CHEBI:30413"/>
    </cofactor>
</comment>
<evidence type="ECO:0000256" key="2">
    <source>
        <dbReference type="ARBA" id="ARBA00022617"/>
    </source>
</evidence>
<name>A0ABR1P1M8_DIAER</name>
<keyword evidence="4" id="KW-0560">Oxidoreductase</keyword>
<dbReference type="PANTHER" id="PTHR24305:SF235">
    <property type="entry name" value="CYTOCHROME P450 MONOOXYGENASE APDB-RELATED"/>
    <property type="match status" value="1"/>
</dbReference>
<organism evidence="6 7">
    <name type="scientific">Diaporthe eres</name>
    <name type="common">Phomopsis oblonga</name>
    <dbReference type="NCBI Taxonomy" id="83184"/>
    <lineage>
        <taxon>Eukaryota</taxon>
        <taxon>Fungi</taxon>
        <taxon>Dikarya</taxon>
        <taxon>Ascomycota</taxon>
        <taxon>Pezizomycotina</taxon>
        <taxon>Sordariomycetes</taxon>
        <taxon>Sordariomycetidae</taxon>
        <taxon>Diaporthales</taxon>
        <taxon>Diaporthaceae</taxon>
        <taxon>Diaporthe</taxon>
        <taxon>Diaporthe eres species complex</taxon>
    </lineage>
</organism>
<keyword evidence="7" id="KW-1185">Reference proteome</keyword>
<dbReference type="EMBL" id="JAKNSF020000058">
    <property type="protein sequence ID" value="KAK7724327.1"/>
    <property type="molecule type" value="Genomic_DNA"/>
</dbReference>
<dbReference type="SUPFAM" id="SSF48264">
    <property type="entry name" value="Cytochrome P450"/>
    <property type="match status" value="1"/>
</dbReference>
<accession>A0ABR1P1M8</accession>
<evidence type="ECO:0000256" key="4">
    <source>
        <dbReference type="ARBA" id="ARBA00023002"/>
    </source>
</evidence>
<dbReference type="Gene3D" id="1.10.630.10">
    <property type="entry name" value="Cytochrome P450"/>
    <property type="match status" value="2"/>
</dbReference>
<dbReference type="InterPro" id="IPR036396">
    <property type="entry name" value="Cyt_P450_sf"/>
</dbReference>
<evidence type="ECO:0000313" key="7">
    <source>
        <dbReference type="Proteomes" id="UP001430848"/>
    </source>
</evidence>
<evidence type="ECO:0008006" key="8">
    <source>
        <dbReference type="Google" id="ProtNLM"/>
    </source>
</evidence>
<dbReference type="InterPro" id="IPR050121">
    <property type="entry name" value="Cytochrome_P450_monoxygenase"/>
</dbReference>
<dbReference type="InterPro" id="IPR001128">
    <property type="entry name" value="Cyt_P450"/>
</dbReference>
<proteinExistence type="predicted"/>